<name>A0A0A9WNY7_LYGHE</name>
<dbReference type="AlphaFoldDB" id="A0A0A9WNY7"/>
<reference evidence="2" key="2">
    <citation type="submission" date="2014-07" db="EMBL/GenBank/DDBJ databases">
        <authorList>
            <person name="Hull J."/>
        </authorList>
    </citation>
    <scope>NUCLEOTIDE SEQUENCE</scope>
</reference>
<organism evidence="2">
    <name type="scientific">Lygus hesperus</name>
    <name type="common">Western plant bug</name>
    <dbReference type="NCBI Taxonomy" id="30085"/>
    <lineage>
        <taxon>Eukaryota</taxon>
        <taxon>Metazoa</taxon>
        <taxon>Ecdysozoa</taxon>
        <taxon>Arthropoda</taxon>
        <taxon>Hexapoda</taxon>
        <taxon>Insecta</taxon>
        <taxon>Pterygota</taxon>
        <taxon>Neoptera</taxon>
        <taxon>Paraneoptera</taxon>
        <taxon>Hemiptera</taxon>
        <taxon>Heteroptera</taxon>
        <taxon>Panheteroptera</taxon>
        <taxon>Cimicomorpha</taxon>
        <taxon>Miridae</taxon>
        <taxon>Mirini</taxon>
        <taxon>Lygus</taxon>
    </lineage>
</organism>
<sequence>QTGGPSWQDNSALRSRDKRSEARLQNFLQKRERTNERPTGQWADEFNSRDIAVKRSDPKPRNRGGQKQKKPLNANNYRAQTESAPKDEPLYDIGGCTASFPLTEHYCMNYDFGGFIPIVKQAYSAIREVDSRVERQMPLCMFLHHCTVYLNAVICDRIHEQGSRPFGNAERAQDYLTVPGTIYLVPEVIQEYIRNVGKYTCTTGEEVFLNLPAVAIPGEVGDTYESGFF</sequence>
<proteinExistence type="predicted"/>
<dbReference type="EMBL" id="GBHO01034483">
    <property type="protein sequence ID" value="JAG09121.1"/>
    <property type="molecule type" value="Transcribed_RNA"/>
</dbReference>
<evidence type="ECO:0000256" key="1">
    <source>
        <dbReference type="SAM" id="MobiDB-lite"/>
    </source>
</evidence>
<feature type="region of interest" description="Disordered" evidence="1">
    <location>
        <begin position="1"/>
        <end position="86"/>
    </location>
</feature>
<feature type="compositionally biased region" description="Basic residues" evidence="1">
    <location>
        <begin position="61"/>
        <end position="70"/>
    </location>
</feature>
<evidence type="ECO:0000313" key="2">
    <source>
        <dbReference type="EMBL" id="JAG09121.1"/>
    </source>
</evidence>
<accession>A0A0A9WNY7</accession>
<feature type="compositionally biased region" description="Polar residues" evidence="1">
    <location>
        <begin position="73"/>
        <end position="83"/>
    </location>
</feature>
<feature type="non-terminal residue" evidence="2">
    <location>
        <position position="229"/>
    </location>
</feature>
<gene>
    <name evidence="2" type="primary">hutU_0</name>
    <name evidence="2" type="ORF">CM83_9172</name>
</gene>
<feature type="compositionally biased region" description="Polar residues" evidence="1">
    <location>
        <begin position="1"/>
        <end position="13"/>
    </location>
</feature>
<reference evidence="2" key="1">
    <citation type="journal article" date="2014" name="PLoS ONE">
        <title>Transcriptome-Based Identification of ABC Transporters in the Western Tarnished Plant Bug Lygus hesperus.</title>
        <authorList>
            <person name="Hull J.J."/>
            <person name="Chaney K."/>
            <person name="Geib S.M."/>
            <person name="Fabrick J.A."/>
            <person name="Brent C.S."/>
            <person name="Walsh D."/>
            <person name="Lavine L.C."/>
        </authorList>
    </citation>
    <scope>NUCLEOTIDE SEQUENCE</scope>
</reference>
<feature type="non-terminal residue" evidence="2">
    <location>
        <position position="1"/>
    </location>
</feature>
<protein>
    <submittedName>
        <fullName evidence="2">Urocanate hydratase</fullName>
    </submittedName>
</protein>
<feature type="compositionally biased region" description="Basic and acidic residues" evidence="1">
    <location>
        <begin position="46"/>
        <end position="60"/>
    </location>
</feature>